<dbReference type="InterPro" id="IPR008969">
    <property type="entry name" value="CarboxyPept-like_regulatory"/>
</dbReference>
<evidence type="ECO:0000313" key="1">
    <source>
        <dbReference type="EMBL" id="SFW49896.1"/>
    </source>
</evidence>
<name>A0A1K1PQD9_9FLAO</name>
<dbReference type="RefSeq" id="WP_072303738.1">
    <property type="nucleotide sequence ID" value="NZ_FPIY01000002.1"/>
</dbReference>
<accession>A0A1K1PQD9</accession>
<reference evidence="2" key="1">
    <citation type="submission" date="2016-11" db="EMBL/GenBank/DDBJ databases">
        <authorList>
            <person name="Varghese N."/>
            <person name="Submissions S."/>
        </authorList>
    </citation>
    <scope>NUCLEOTIDE SEQUENCE [LARGE SCALE GENOMIC DNA]</scope>
    <source>
        <strain evidence="2">DSM 24786</strain>
    </source>
</reference>
<organism evidence="1 2">
    <name type="scientific">Cellulophaga fucicola</name>
    <dbReference type="NCBI Taxonomy" id="76595"/>
    <lineage>
        <taxon>Bacteria</taxon>
        <taxon>Pseudomonadati</taxon>
        <taxon>Bacteroidota</taxon>
        <taxon>Flavobacteriia</taxon>
        <taxon>Flavobacteriales</taxon>
        <taxon>Flavobacteriaceae</taxon>
        <taxon>Cellulophaga</taxon>
    </lineage>
</organism>
<gene>
    <name evidence="1" type="ORF">SAMN05660313_02130</name>
</gene>
<dbReference type="EMBL" id="FPIY01000002">
    <property type="protein sequence ID" value="SFW49896.1"/>
    <property type="molecule type" value="Genomic_DNA"/>
</dbReference>
<dbReference type="SUPFAM" id="SSF49464">
    <property type="entry name" value="Carboxypeptidase regulatory domain-like"/>
    <property type="match status" value="1"/>
</dbReference>
<dbReference type="Proteomes" id="UP000183257">
    <property type="component" value="Unassembled WGS sequence"/>
</dbReference>
<sequence length="297" mass="34218">MKNILVIIVFFVSNFCFGQIKAVIFDKETKEKISYVNIWIENENIGTTSNENGAFFIDNSKGEILVLSSLGYETMKINLKEVPSKIFLIPKSYELDEVIVSTKKESKEKIIGAFQDSEIGFYYATEKNPEIKARLFNYDTSYSETPFLKSIKFRIFSDIKNAKFNIRFYSVGDNGQPDKPIYEKNIIGISKKGTKNLEIDLSDLNIYFPDNGLFVSYEWLIIEENEFNSSFPTQDSNKKIEKTLYEPKVGLLPVTKNTNSWLYKNGKWEKVDKFKGNSPKPYLDNYGILAIELTLTN</sequence>
<dbReference type="AlphaFoldDB" id="A0A1K1PQD9"/>
<protein>
    <submittedName>
        <fullName evidence="1">CarboxypepD_reg-like domain-containing protein</fullName>
    </submittedName>
</protein>
<dbReference type="Pfam" id="PF13715">
    <property type="entry name" value="CarbopepD_reg_2"/>
    <property type="match status" value="1"/>
</dbReference>
<proteinExistence type="predicted"/>
<keyword evidence="2" id="KW-1185">Reference proteome</keyword>
<dbReference type="STRING" id="76595.SAMN05660313_02130"/>
<dbReference type="OrthoDB" id="914976at2"/>
<evidence type="ECO:0000313" key="2">
    <source>
        <dbReference type="Proteomes" id="UP000183257"/>
    </source>
</evidence>